<dbReference type="GeneID" id="94425173"/>
<proteinExistence type="predicted"/>
<keyword evidence="2" id="KW-1185">Reference proteome</keyword>
<reference evidence="1 2" key="1">
    <citation type="journal article" date="2017" name="Int. J. Parasitol.">
        <title>The genome of the protozoan parasite Cystoisospora suis and a reverse vaccinology approach to identify vaccine candidates.</title>
        <authorList>
            <person name="Palmieri N."/>
            <person name="Shrestha A."/>
            <person name="Ruttkowski B."/>
            <person name="Beck T."/>
            <person name="Vogl C."/>
            <person name="Tomley F."/>
            <person name="Blake D.P."/>
            <person name="Joachim A."/>
        </authorList>
    </citation>
    <scope>NUCLEOTIDE SEQUENCE [LARGE SCALE GENOMIC DNA]</scope>
    <source>
        <strain evidence="1 2">Wien I</strain>
    </source>
</reference>
<dbReference type="RefSeq" id="XP_067926058.1">
    <property type="nucleotide sequence ID" value="XM_068061962.1"/>
</dbReference>
<accession>A0A2C6LB89</accession>
<gene>
    <name evidence="1" type="ORF">CSUI_001757</name>
</gene>
<dbReference type="EMBL" id="MIGC01000705">
    <property type="protein sequence ID" value="PHJ24385.1"/>
    <property type="molecule type" value="Genomic_DNA"/>
</dbReference>
<name>A0A2C6LB89_9APIC</name>
<organism evidence="1 2">
    <name type="scientific">Cystoisospora suis</name>
    <dbReference type="NCBI Taxonomy" id="483139"/>
    <lineage>
        <taxon>Eukaryota</taxon>
        <taxon>Sar</taxon>
        <taxon>Alveolata</taxon>
        <taxon>Apicomplexa</taxon>
        <taxon>Conoidasida</taxon>
        <taxon>Coccidia</taxon>
        <taxon>Eucoccidiorida</taxon>
        <taxon>Eimeriorina</taxon>
        <taxon>Sarcocystidae</taxon>
        <taxon>Cystoisospora</taxon>
    </lineage>
</organism>
<evidence type="ECO:0000313" key="2">
    <source>
        <dbReference type="Proteomes" id="UP000221165"/>
    </source>
</evidence>
<sequence>PLDPTSSGVFEQLLQLKQVCQIQGLLLVDVPACAFPEFGCSSHLVKTLGLSTAQVIQHGYSINDLLLSTLEDKLKDKIRVTVHVSLFLSKTIAVYTCRTSYPGL</sequence>
<dbReference type="OrthoDB" id="10621434at2759"/>
<dbReference type="AlphaFoldDB" id="A0A2C6LB89"/>
<dbReference type="Proteomes" id="UP000221165">
    <property type="component" value="Unassembled WGS sequence"/>
</dbReference>
<feature type="non-terminal residue" evidence="1">
    <location>
        <position position="1"/>
    </location>
</feature>
<protein>
    <submittedName>
        <fullName evidence="1">Mgc78790 related</fullName>
    </submittedName>
</protein>
<evidence type="ECO:0000313" key="1">
    <source>
        <dbReference type="EMBL" id="PHJ24385.1"/>
    </source>
</evidence>
<comment type="caution">
    <text evidence="1">The sequence shown here is derived from an EMBL/GenBank/DDBJ whole genome shotgun (WGS) entry which is preliminary data.</text>
</comment>
<dbReference type="VEuPathDB" id="ToxoDB:CSUI_001757"/>